<accession>A0ACC0KCN1</accession>
<proteinExistence type="predicted"/>
<evidence type="ECO:0000313" key="2">
    <source>
        <dbReference type="Proteomes" id="UP001064048"/>
    </source>
</evidence>
<organism evidence="1 2">
    <name type="scientific">Choristoneura fumiferana</name>
    <name type="common">Spruce budworm moth</name>
    <name type="synonym">Archips fumiferana</name>
    <dbReference type="NCBI Taxonomy" id="7141"/>
    <lineage>
        <taxon>Eukaryota</taxon>
        <taxon>Metazoa</taxon>
        <taxon>Ecdysozoa</taxon>
        <taxon>Arthropoda</taxon>
        <taxon>Hexapoda</taxon>
        <taxon>Insecta</taxon>
        <taxon>Pterygota</taxon>
        <taxon>Neoptera</taxon>
        <taxon>Endopterygota</taxon>
        <taxon>Lepidoptera</taxon>
        <taxon>Glossata</taxon>
        <taxon>Ditrysia</taxon>
        <taxon>Tortricoidea</taxon>
        <taxon>Tortricidae</taxon>
        <taxon>Tortricinae</taxon>
        <taxon>Choristoneura</taxon>
    </lineage>
</organism>
<dbReference type="Proteomes" id="UP001064048">
    <property type="component" value="Chromosome 29"/>
</dbReference>
<reference evidence="1 2" key="1">
    <citation type="journal article" date="2022" name="Genome Biol. Evol.">
        <title>The Spruce Budworm Genome: Reconstructing the Evolutionary History of Antifreeze Proteins.</title>
        <authorList>
            <person name="Beliveau C."/>
            <person name="Gagne P."/>
            <person name="Picq S."/>
            <person name="Vernygora O."/>
            <person name="Keeling C.I."/>
            <person name="Pinkney K."/>
            <person name="Doucet D."/>
            <person name="Wen F."/>
            <person name="Johnston J.S."/>
            <person name="Maaroufi H."/>
            <person name="Boyle B."/>
            <person name="Laroche J."/>
            <person name="Dewar K."/>
            <person name="Juretic N."/>
            <person name="Blackburn G."/>
            <person name="Nisole A."/>
            <person name="Brunet B."/>
            <person name="Brandao M."/>
            <person name="Lumley L."/>
            <person name="Duan J."/>
            <person name="Quan G."/>
            <person name="Lucarotti C.J."/>
            <person name="Roe A.D."/>
            <person name="Sperling F.A.H."/>
            <person name="Levesque R.C."/>
            <person name="Cusson M."/>
        </authorList>
    </citation>
    <scope>NUCLEOTIDE SEQUENCE [LARGE SCALE GENOMIC DNA]</scope>
    <source>
        <strain evidence="1">Glfc:IPQL:Cfum</strain>
    </source>
</reference>
<sequence length="321" mass="36050">MQPSKSMVDYMMELNRLFLNSSETNIHTPSTASFQSSYSQPTPNYSSSSTDSYSPETFPELSYNQLRLHRSEYKPPETPRSVNEAPFTVRRPIVGRKILGSSEQRPLERSPESHFEQRFGCMSPITHWNNPEIQTPNISIESKSTDKNVFYELFPGENRGLDLRTPVKTPSIYSNLSPTPTISQSSPTSNFGMFTPPRYTTPFNYGATSPNFGASSPRNSGAITSKFQDGVQKMCTFCRKNGETPLVYMTHTVKEKRGNKNIVTCPILRSHVCSTCGVSGDHAHTITYCPVLRSSNNGMPLKSTTITLKNTRIKSNGRRRY</sequence>
<evidence type="ECO:0000313" key="1">
    <source>
        <dbReference type="EMBL" id="KAI8433816.1"/>
    </source>
</evidence>
<keyword evidence="2" id="KW-1185">Reference proteome</keyword>
<dbReference type="EMBL" id="CM046129">
    <property type="protein sequence ID" value="KAI8433816.1"/>
    <property type="molecule type" value="Genomic_DNA"/>
</dbReference>
<comment type="caution">
    <text evidence="1">The sequence shown here is derived from an EMBL/GenBank/DDBJ whole genome shotgun (WGS) entry which is preliminary data.</text>
</comment>
<name>A0ACC0KCN1_CHOFU</name>
<protein>
    <submittedName>
        <fullName evidence="1">Uncharacterized protein</fullName>
    </submittedName>
</protein>
<gene>
    <name evidence="1" type="ORF">MSG28_015780</name>
</gene>